<evidence type="ECO:0000313" key="2">
    <source>
        <dbReference type="EMBL" id="KKL94076.1"/>
    </source>
</evidence>
<feature type="domain" description="Glutamine amidotransferase type-2" evidence="1">
    <location>
        <begin position="1"/>
        <end position="212"/>
    </location>
</feature>
<dbReference type="AlphaFoldDB" id="A0A0F9GTT9"/>
<dbReference type="Gene3D" id="3.60.20.10">
    <property type="entry name" value="Glutamine Phosphoribosylpyrophosphate, subunit 1, domain 1"/>
    <property type="match status" value="1"/>
</dbReference>
<dbReference type="SUPFAM" id="SSF56235">
    <property type="entry name" value="N-terminal nucleophile aminohydrolases (Ntn hydrolases)"/>
    <property type="match status" value="1"/>
</dbReference>
<feature type="non-terminal residue" evidence="2">
    <location>
        <position position="1"/>
    </location>
</feature>
<gene>
    <name evidence="2" type="ORF">LCGC14_1868320</name>
</gene>
<dbReference type="EMBL" id="LAZR01019021">
    <property type="protein sequence ID" value="KKL94076.1"/>
    <property type="molecule type" value="Genomic_DNA"/>
</dbReference>
<dbReference type="InterPro" id="IPR017932">
    <property type="entry name" value="GATase_2_dom"/>
</dbReference>
<dbReference type="InterPro" id="IPR029055">
    <property type="entry name" value="Ntn_hydrolases_N"/>
</dbReference>
<comment type="caution">
    <text evidence="2">The sequence shown here is derived from an EMBL/GenBank/DDBJ whole genome shotgun (WGS) entry which is preliminary data.</text>
</comment>
<name>A0A0F9GTT9_9ZZZZ</name>
<sequence>SVFFCIFFFKGNEAVFQDRYMENLEGYIEKDKETCVISHVRAASFKFKDLVNIENTHPFQVDNLVLMHNGTLSTEDEELEIDDLIDSVWFIQNLANVVKGKKLTPAHIAKAMEPFTGKFAFLIVDMLQPTKVFVVKGKTAELFYTTIRDGRNKVLATAINTSKGNLHYSYATMYWRAIKGTKLVIEEPEALDDESIYIYDIETSVLTKTDQEIKEKTTITSTQRMHPASFNEDDDYWMRGHGSHSGYIDNFVSSKSVDAMIDKIANLGFTMRLGYTEMNLIFQLLFHTPMLFAEKEQVISFLETLELIGADFGNRVGKKLVKWESIKSSYNWEFPEGNTLDIYNRTGIVFPWFLQSGSGIKRVSSSVKGGNFNWATNSESP</sequence>
<organism evidence="2">
    <name type="scientific">marine sediment metagenome</name>
    <dbReference type="NCBI Taxonomy" id="412755"/>
    <lineage>
        <taxon>unclassified sequences</taxon>
        <taxon>metagenomes</taxon>
        <taxon>ecological metagenomes</taxon>
    </lineage>
</organism>
<evidence type="ECO:0000259" key="1">
    <source>
        <dbReference type="PROSITE" id="PS51278"/>
    </source>
</evidence>
<proteinExistence type="predicted"/>
<reference evidence="2" key="1">
    <citation type="journal article" date="2015" name="Nature">
        <title>Complex archaea that bridge the gap between prokaryotes and eukaryotes.</title>
        <authorList>
            <person name="Spang A."/>
            <person name="Saw J.H."/>
            <person name="Jorgensen S.L."/>
            <person name="Zaremba-Niedzwiedzka K."/>
            <person name="Martijn J."/>
            <person name="Lind A.E."/>
            <person name="van Eijk R."/>
            <person name="Schleper C."/>
            <person name="Guy L."/>
            <person name="Ettema T.J."/>
        </authorList>
    </citation>
    <scope>NUCLEOTIDE SEQUENCE</scope>
</reference>
<accession>A0A0F9GTT9</accession>
<dbReference type="PROSITE" id="PS51278">
    <property type="entry name" value="GATASE_TYPE_2"/>
    <property type="match status" value="1"/>
</dbReference>
<protein>
    <recommendedName>
        <fullName evidence="1">Glutamine amidotransferase type-2 domain-containing protein</fullName>
    </recommendedName>
</protein>